<keyword evidence="1" id="KW-0496">Mitochondrion</keyword>
<dbReference type="AlphaFoldDB" id="A0A1Y0B3E0"/>
<proteinExistence type="predicted"/>
<evidence type="ECO:0000313" key="1">
    <source>
        <dbReference type="EMBL" id="ART31966.1"/>
    </source>
</evidence>
<name>A0A1Y0B3E0_9LAMI</name>
<gene>
    <name evidence="1" type="ORF">AEK19_MT1794</name>
</gene>
<accession>A0A1Y0B3E0</accession>
<sequence length="49" mass="5589">MFFRNQLVTRMHFLGGDASLVVLSEARVFQLQVDDSGDFWASLLFHSSL</sequence>
<reference evidence="1" key="1">
    <citation type="submission" date="2017-03" db="EMBL/GenBank/DDBJ databases">
        <title>The mitochondrial genome of the carnivorous plant Utricularia reniformis (Lentibulariaceae): structure, comparative analysis and evolutionary landmarks.</title>
        <authorList>
            <person name="Silva S.R."/>
            <person name="Alvarenga D.O."/>
            <person name="Michael T.P."/>
            <person name="Miranda V.F.O."/>
            <person name="Varani A.M."/>
        </authorList>
    </citation>
    <scope>NUCLEOTIDE SEQUENCE</scope>
</reference>
<organism evidence="1">
    <name type="scientific">Utricularia reniformis</name>
    <dbReference type="NCBI Taxonomy" id="192314"/>
    <lineage>
        <taxon>Eukaryota</taxon>
        <taxon>Viridiplantae</taxon>
        <taxon>Streptophyta</taxon>
        <taxon>Embryophyta</taxon>
        <taxon>Tracheophyta</taxon>
        <taxon>Spermatophyta</taxon>
        <taxon>Magnoliopsida</taxon>
        <taxon>eudicotyledons</taxon>
        <taxon>Gunneridae</taxon>
        <taxon>Pentapetalae</taxon>
        <taxon>asterids</taxon>
        <taxon>lamiids</taxon>
        <taxon>Lamiales</taxon>
        <taxon>Lentibulariaceae</taxon>
        <taxon>Utricularia</taxon>
    </lineage>
</organism>
<dbReference type="EMBL" id="KY774314">
    <property type="protein sequence ID" value="ART31966.1"/>
    <property type="molecule type" value="Genomic_DNA"/>
</dbReference>
<geneLocation type="mitochondrion" evidence="1"/>
<protein>
    <submittedName>
        <fullName evidence="1">Uncharacterized protein</fullName>
    </submittedName>
</protein>